<dbReference type="InterPro" id="IPR027417">
    <property type="entry name" value="P-loop_NTPase"/>
</dbReference>
<evidence type="ECO:0000313" key="6">
    <source>
        <dbReference type="Proteomes" id="UP000295070"/>
    </source>
</evidence>
<dbReference type="SUPFAM" id="SSF52540">
    <property type="entry name" value="P-loop containing nucleoside triphosphate hydrolases"/>
    <property type="match status" value="2"/>
</dbReference>
<evidence type="ECO:0000313" key="5">
    <source>
        <dbReference type="EMBL" id="TDH05326.1"/>
    </source>
</evidence>
<keyword evidence="3" id="KW-0342">GTP-binding</keyword>
<dbReference type="PROSITE" id="PS51720">
    <property type="entry name" value="G_AIG1"/>
    <property type="match status" value="2"/>
</dbReference>
<keyword evidence="2" id="KW-0547">Nucleotide-binding</keyword>
<evidence type="ECO:0000256" key="2">
    <source>
        <dbReference type="ARBA" id="ARBA00022741"/>
    </source>
</evidence>
<name>A0A484CPF2_PERFV</name>
<dbReference type="EMBL" id="SCKG01000013">
    <property type="protein sequence ID" value="TDH05326.1"/>
    <property type="molecule type" value="Genomic_DNA"/>
</dbReference>
<dbReference type="AlphaFoldDB" id="A0A484CPF2"/>
<dbReference type="GO" id="GO:0005525">
    <property type="term" value="F:GTP binding"/>
    <property type="evidence" value="ECO:0007669"/>
    <property type="project" value="UniProtKB-KW"/>
</dbReference>
<comment type="similarity">
    <text evidence="1">Belongs to the TRAFAC class TrmE-Era-EngA-EngB-Septin-like GTPase superfamily. AIG1/Toc34/Toc159-like paraseptin GTPase family. IAN subfamily.</text>
</comment>
<sequence length="364" mass="39743">MDPDPDLTIILLGNTGVGKSASGNTILGRPAFESELSSTPVTTHISTQTGTVFGKQISVIDTPGIFGSEREIQTCILQSSRPRLFLLVFNVGRFTKEQAEVVKSVERVLGPQELDKCQLLFTHGDTLQDRSLDEFLFGGEESSSYRAAFSGRCHLFNNKIGEEEQVRELLMKTGHLRTQQLPDSPDRRIVLLGCPGGGKSSSGNTILGSQQFESVGGSDSVSTGPVCKSARVEGRWVTVVDAPGITDPTGNQLYEGIMNWIAEASPGPHVFVIVVRIGSMFTADIKLFKLLKQLFGGDVPKYSMVLFTHGDKLKGGQSIEDLIQSNQHVSELVSRCGGRFCVFDNKTKRSREQDGWDEERTGKN</sequence>
<accession>A0A484CPF2</accession>
<evidence type="ECO:0000256" key="1">
    <source>
        <dbReference type="ARBA" id="ARBA00008535"/>
    </source>
</evidence>
<evidence type="ECO:0000256" key="3">
    <source>
        <dbReference type="ARBA" id="ARBA00023134"/>
    </source>
</evidence>
<keyword evidence="6" id="KW-1185">Reference proteome</keyword>
<organism evidence="5 6">
    <name type="scientific">Perca flavescens</name>
    <name type="common">American yellow perch</name>
    <name type="synonym">Morone flavescens</name>
    <dbReference type="NCBI Taxonomy" id="8167"/>
    <lineage>
        <taxon>Eukaryota</taxon>
        <taxon>Metazoa</taxon>
        <taxon>Chordata</taxon>
        <taxon>Craniata</taxon>
        <taxon>Vertebrata</taxon>
        <taxon>Euteleostomi</taxon>
        <taxon>Actinopterygii</taxon>
        <taxon>Neopterygii</taxon>
        <taxon>Teleostei</taxon>
        <taxon>Neoteleostei</taxon>
        <taxon>Acanthomorphata</taxon>
        <taxon>Eupercaria</taxon>
        <taxon>Perciformes</taxon>
        <taxon>Percoidei</taxon>
        <taxon>Percidae</taxon>
        <taxon>Percinae</taxon>
        <taxon>Perca</taxon>
    </lineage>
</organism>
<protein>
    <recommendedName>
        <fullName evidence="4">AIG1-type G domain-containing protein</fullName>
    </recommendedName>
</protein>
<proteinExistence type="inferred from homology"/>
<dbReference type="Gene3D" id="3.40.50.300">
    <property type="entry name" value="P-loop containing nucleotide triphosphate hydrolases"/>
    <property type="match status" value="2"/>
</dbReference>
<dbReference type="PANTHER" id="PTHR10903">
    <property type="entry name" value="GTPASE, IMAP FAMILY MEMBER-RELATED"/>
    <property type="match status" value="1"/>
</dbReference>
<feature type="domain" description="AIG1-type G" evidence="4">
    <location>
        <begin position="4"/>
        <end position="181"/>
    </location>
</feature>
<dbReference type="InterPro" id="IPR006703">
    <property type="entry name" value="G_AIG1"/>
</dbReference>
<dbReference type="InterPro" id="IPR045058">
    <property type="entry name" value="GIMA/IAN/Toc"/>
</dbReference>
<feature type="domain" description="AIG1-type G" evidence="4">
    <location>
        <begin position="184"/>
        <end position="364"/>
    </location>
</feature>
<dbReference type="Pfam" id="PF04548">
    <property type="entry name" value="AIG1"/>
    <property type="match status" value="2"/>
</dbReference>
<gene>
    <name evidence="5" type="ORF">EPR50_G00143750</name>
</gene>
<dbReference type="Proteomes" id="UP000295070">
    <property type="component" value="Chromosome 13"/>
</dbReference>
<evidence type="ECO:0000259" key="4">
    <source>
        <dbReference type="PROSITE" id="PS51720"/>
    </source>
</evidence>
<dbReference type="STRING" id="8167.A0A484CPF2"/>
<reference evidence="5 6" key="1">
    <citation type="submission" date="2019-01" db="EMBL/GenBank/DDBJ databases">
        <title>A chromosome-scale genome assembly of the yellow perch, Perca flavescens.</title>
        <authorList>
            <person name="Feron R."/>
            <person name="Morvezen R."/>
            <person name="Bestin A."/>
            <person name="Haffray P."/>
            <person name="Klopp C."/>
            <person name="Zahm M."/>
            <person name="Cabau C."/>
            <person name="Roques C."/>
            <person name="Donnadieu C."/>
            <person name="Bouchez O."/>
            <person name="Christie M."/>
            <person name="Larson W."/>
            <person name="Guiguen Y."/>
        </authorList>
    </citation>
    <scope>NUCLEOTIDE SEQUENCE [LARGE SCALE GENOMIC DNA]</scope>
    <source>
        <strain evidence="5">YP-PL-M2</strain>
        <tissue evidence="5">Blood</tissue>
    </source>
</reference>
<comment type="caution">
    <text evidence="5">The sequence shown here is derived from an EMBL/GenBank/DDBJ whole genome shotgun (WGS) entry which is preliminary data.</text>
</comment>
<dbReference type="PANTHER" id="PTHR10903:SF170">
    <property type="entry name" value="GTPASE IMAP FAMILY MEMBER 7"/>
    <property type="match status" value="1"/>
</dbReference>